<accession>A0A2G5USX0</accession>
<feature type="compositionally biased region" description="Polar residues" evidence="1">
    <location>
        <begin position="316"/>
        <end position="325"/>
    </location>
</feature>
<organism evidence="2 3">
    <name type="scientific">Caenorhabditis nigoni</name>
    <dbReference type="NCBI Taxonomy" id="1611254"/>
    <lineage>
        <taxon>Eukaryota</taxon>
        <taxon>Metazoa</taxon>
        <taxon>Ecdysozoa</taxon>
        <taxon>Nematoda</taxon>
        <taxon>Chromadorea</taxon>
        <taxon>Rhabditida</taxon>
        <taxon>Rhabditina</taxon>
        <taxon>Rhabditomorpha</taxon>
        <taxon>Rhabditoidea</taxon>
        <taxon>Rhabditidae</taxon>
        <taxon>Peloderinae</taxon>
        <taxon>Caenorhabditis</taxon>
    </lineage>
</organism>
<feature type="region of interest" description="Disordered" evidence="1">
    <location>
        <begin position="372"/>
        <end position="452"/>
    </location>
</feature>
<protein>
    <submittedName>
        <fullName evidence="2">Uncharacterized protein</fullName>
    </submittedName>
</protein>
<proteinExistence type="predicted"/>
<feature type="compositionally biased region" description="Basic and acidic residues" evidence="1">
    <location>
        <begin position="387"/>
        <end position="398"/>
    </location>
</feature>
<comment type="caution">
    <text evidence="2">The sequence shown here is derived from an EMBL/GenBank/DDBJ whole genome shotgun (WGS) entry which is preliminary data.</text>
</comment>
<dbReference type="AlphaFoldDB" id="A0A2G5USX0"/>
<sequence>MSEKSNNADLSPEEDRGLVEPSRPPVPPTETPLHDSRNKAEKLVSIKLKITGPLKSKITNRVKIARASISAMIELNERTVKDQGSADESQDRTTVLKAQQDLYFIEALPELISRTMEISEIAQHEDSLQLQEEVTEHYQERQAGDVSLKLSEEIKSVTATLLEFGIEIPDYEPTTDDIRKATRPAHEEQEYMVMDNPVSTSRVPTAPPSGSSESFRGSGISSMLYDESQMNTLTAIHNNHAQILIDELVRDKAAAAERDRARLQEIRQLTEQVAQLSEQHVQRNSLYNELNRTATTQQRVMVNARTCLESAVETPILTSNRTTATAPRPPMEQATTAPANEATAVISSKQPDLSSDQYTNIMNAINNIQARIDNDQRPYAGANETNSGRRENTRDSQPDIRIPSRNQHRPPSRQSKIDYSEDSDLESSLFSDGEQARIVYSGSGDNYGQRRH</sequence>
<gene>
    <name evidence="2" type="primary">Cnig_chr_III.g9455</name>
    <name evidence="2" type="ORF">B9Z55_009455</name>
</gene>
<dbReference type="Proteomes" id="UP000230233">
    <property type="component" value="Chromosome III"/>
</dbReference>
<dbReference type="EMBL" id="PDUG01000003">
    <property type="protein sequence ID" value="PIC42346.1"/>
    <property type="molecule type" value="Genomic_DNA"/>
</dbReference>
<keyword evidence="3" id="KW-1185">Reference proteome</keyword>
<reference evidence="3" key="1">
    <citation type="submission" date="2017-10" db="EMBL/GenBank/DDBJ databases">
        <title>Rapid genome shrinkage in a self-fertile nematode reveals novel sperm competition proteins.</title>
        <authorList>
            <person name="Yin D."/>
            <person name="Schwarz E.M."/>
            <person name="Thomas C.G."/>
            <person name="Felde R.L."/>
            <person name="Korf I.F."/>
            <person name="Cutter A.D."/>
            <person name="Schartner C.M."/>
            <person name="Ralston E.J."/>
            <person name="Meyer B.J."/>
            <person name="Haag E.S."/>
        </authorList>
    </citation>
    <scope>NUCLEOTIDE SEQUENCE [LARGE SCALE GENOMIC DNA]</scope>
    <source>
        <strain evidence="3">JU1422</strain>
    </source>
</reference>
<evidence type="ECO:0000313" key="2">
    <source>
        <dbReference type="EMBL" id="PIC42346.1"/>
    </source>
</evidence>
<feature type="region of interest" description="Disordered" evidence="1">
    <location>
        <begin position="315"/>
        <end position="340"/>
    </location>
</feature>
<evidence type="ECO:0000256" key="1">
    <source>
        <dbReference type="SAM" id="MobiDB-lite"/>
    </source>
</evidence>
<feature type="region of interest" description="Disordered" evidence="1">
    <location>
        <begin position="1"/>
        <end position="39"/>
    </location>
</feature>
<name>A0A2G5USX0_9PELO</name>
<evidence type="ECO:0000313" key="3">
    <source>
        <dbReference type="Proteomes" id="UP000230233"/>
    </source>
</evidence>